<evidence type="ECO:0000256" key="1">
    <source>
        <dbReference type="SAM" id="MobiDB-lite"/>
    </source>
</evidence>
<gene>
    <name evidence="2" type="ORF">C7S16_0506</name>
</gene>
<dbReference type="Proteomes" id="UP001272137">
    <property type="component" value="Unassembled WGS sequence"/>
</dbReference>
<reference evidence="2" key="1">
    <citation type="submission" date="2018-08" db="EMBL/GenBank/DDBJ databases">
        <title>Identification of Burkholderia cepacia strains that express a Burkholderia pseudomallei-like capsular polysaccharide.</title>
        <authorList>
            <person name="Burtnick M.N."/>
            <person name="Vongsouvath M."/>
            <person name="Newton P."/>
            <person name="Wuthiekanun V."/>
            <person name="Limmathurotsakul D."/>
            <person name="Brett P.J."/>
            <person name="Chantratita N."/>
            <person name="Dance D.A."/>
        </authorList>
    </citation>
    <scope>NUCLEOTIDE SEQUENCE</scope>
    <source>
        <strain evidence="2">SBXCC001</strain>
    </source>
</reference>
<name>A0AAW9CY97_BURTH</name>
<sequence length="138" mass="14877">MPPDRLNRARHIVADRRTRNFGARTVRPTECKTRGTSPIGAASPRDLRAGAVARRPANTVRCAAAKRGTEENAAATDEDGRSRPSAAGSARPHSAAPARARSRAAETARTVPPQARGHARRQSRDRHATPCPERTLSF</sequence>
<proteinExistence type="predicted"/>
<feature type="region of interest" description="Disordered" evidence="1">
    <location>
        <begin position="1"/>
        <end position="138"/>
    </location>
</feature>
<comment type="caution">
    <text evidence="2">The sequence shown here is derived from an EMBL/GenBank/DDBJ whole genome shotgun (WGS) entry which is preliminary data.</text>
</comment>
<dbReference type="EMBL" id="QXCT01000002">
    <property type="protein sequence ID" value="MDW9253817.1"/>
    <property type="molecule type" value="Genomic_DNA"/>
</dbReference>
<feature type="compositionally biased region" description="Low complexity" evidence="1">
    <location>
        <begin position="83"/>
        <end position="109"/>
    </location>
</feature>
<protein>
    <submittedName>
        <fullName evidence="2">Uncharacterized protein</fullName>
    </submittedName>
</protein>
<evidence type="ECO:0000313" key="2">
    <source>
        <dbReference type="EMBL" id="MDW9253817.1"/>
    </source>
</evidence>
<evidence type="ECO:0000313" key="3">
    <source>
        <dbReference type="Proteomes" id="UP001272137"/>
    </source>
</evidence>
<organism evidence="2 3">
    <name type="scientific">Burkholderia thailandensis</name>
    <dbReference type="NCBI Taxonomy" id="57975"/>
    <lineage>
        <taxon>Bacteria</taxon>
        <taxon>Pseudomonadati</taxon>
        <taxon>Pseudomonadota</taxon>
        <taxon>Betaproteobacteria</taxon>
        <taxon>Burkholderiales</taxon>
        <taxon>Burkholderiaceae</taxon>
        <taxon>Burkholderia</taxon>
        <taxon>pseudomallei group</taxon>
    </lineage>
</organism>
<dbReference type="AlphaFoldDB" id="A0AAW9CY97"/>
<accession>A0AAW9CY97</accession>